<protein>
    <recommendedName>
        <fullName evidence="18">Peptidase S1 domain-containing protein</fullName>
    </recommendedName>
</protein>
<evidence type="ECO:0000256" key="11">
    <source>
        <dbReference type="ARBA" id="ARBA00024195"/>
    </source>
</evidence>
<evidence type="ECO:0000313" key="17">
    <source>
        <dbReference type="Proteomes" id="UP000075881"/>
    </source>
</evidence>
<evidence type="ECO:0000256" key="12">
    <source>
        <dbReference type="PROSITE-ProRule" id="PRU00059"/>
    </source>
</evidence>
<dbReference type="InterPro" id="IPR000859">
    <property type="entry name" value="CUB_dom"/>
</dbReference>
<accession>A0A182K5I7</accession>
<evidence type="ECO:0000256" key="8">
    <source>
        <dbReference type="ARBA" id="ARBA00022859"/>
    </source>
</evidence>
<dbReference type="CDD" id="cd00190">
    <property type="entry name" value="Tryp_SPc"/>
    <property type="match status" value="1"/>
</dbReference>
<name>A0A182K5I7_9DIPT</name>
<evidence type="ECO:0008006" key="18">
    <source>
        <dbReference type="Google" id="ProtNLM"/>
    </source>
</evidence>
<dbReference type="PRINTS" id="PR00722">
    <property type="entry name" value="CHYMOTRYPSIN"/>
</dbReference>
<evidence type="ECO:0000256" key="7">
    <source>
        <dbReference type="ARBA" id="ARBA00022825"/>
    </source>
</evidence>
<dbReference type="SUPFAM" id="SSF50494">
    <property type="entry name" value="Trypsin-like serine proteases"/>
    <property type="match status" value="1"/>
</dbReference>
<comment type="subcellular location">
    <subcellularLocation>
        <location evidence="1">Secreted</location>
    </subcellularLocation>
</comment>
<dbReference type="SMART" id="SM00042">
    <property type="entry name" value="CUB"/>
    <property type="match status" value="1"/>
</dbReference>
<dbReference type="InterPro" id="IPR035914">
    <property type="entry name" value="Sperma_CUB_dom_sf"/>
</dbReference>
<dbReference type="GO" id="GO:0004252">
    <property type="term" value="F:serine-type endopeptidase activity"/>
    <property type="evidence" value="ECO:0007669"/>
    <property type="project" value="InterPro"/>
</dbReference>
<dbReference type="Gene3D" id="2.40.10.10">
    <property type="entry name" value="Trypsin-like serine proteases"/>
    <property type="match status" value="1"/>
</dbReference>
<feature type="domain" description="CUB" evidence="14">
    <location>
        <begin position="28"/>
        <end position="142"/>
    </location>
</feature>
<dbReference type="InterPro" id="IPR043504">
    <property type="entry name" value="Peptidase_S1_PA_chymotrypsin"/>
</dbReference>
<dbReference type="STRING" id="43041.A0A182K5I7"/>
<comment type="caution">
    <text evidence="12">Lacks conserved residue(s) required for the propagation of feature annotation.</text>
</comment>
<feature type="domain" description="Peptidase S1" evidence="15">
    <location>
        <begin position="156"/>
        <end position="390"/>
    </location>
</feature>
<evidence type="ECO:0000256" key="3">
    <source>
        <dbReference type="ARBA" id="ARBA00022588"/>
    </source>
</evidence>
<dbReference type="PROSITE" id="PS01180">
    <property type="entry name" value="CUB"/>
    <property type="match status" value="1"/>
</dbReference>
<keyword evidence="10" id="KW-0325">Glycoprotein</keyword>
<keyword evidence="17" id="KW-1185">Reference proteome</keyword>
<dbReference type="CDD" id="cd00041">
    <property type="entry name" value="CUB"/>
    <property type="match status" value="1"/>
</dbReference>
<dbReference type="PROSITE" id="PS50240">
    <property type="entry name" value="TRYPSIN_DOM"/>
    <property type="match status" value="1"/>
</dbReference>
<sequence>MLKIGWNVGGVAILLLLIGSVSGQYGSCDLTYDYTSGQTSFIQSPNFPNYYAPGTKCRYTINAPVGHTLYAQCYDMYLPSSTGCYYDKLAISRFGDPNLSDATIRCGTTTFNVESTYNKLVVALLGSTSTIGGRFRCQITALKLACDCGRRKTPTIVNGFPTQANEFPMMSALVDINTAKVFCGSTIVTDRHVLTAAHCLLERTVTNTSVLVGDQNLSTGSDTPYSMVMRVSTFSPHPSYNPTAKTNDIALVRTLNTIVFNPGVGRVCLPFRFSTASFENVRLSALGWGTIDFGAPSSNELLQTTLAVVSSSSCGTKLSRTILASQMCTFAAGNDTCQNDSGGPLYYTDPNSQLVYDIGVVGFGVACASSFPSVNTRVTSYLDWISSTTGYIFCEK</sequence>
<dbReference type="SUPFAM" id="SSF49854">
    <property type="entry name" value="Spermadhesin, CUB domain"/>
    <property type="match status" value="1"/>
</dbReference>
<dbReference type="SMART" id="SM00020">
    <property type="entry name" value="Tryp_SPc"/>
    <property type="match status" value="1"/>
</dbReference>
<dbReference type="AlphaFoldDB" id="A0A182K5I7"/>
<keyword evidence="6" id="KW-0378">Hydrolase</keyword>
<dbReference type="InterPro" id="IPR009003">
    <property type="entry name" value="Peptidase_S1_PA"/>
</dbReference>
<evidence type="ECO:0000256" key="2">
    <source>
        <dbReference type="ARBA" id="ARBA00022525"/>
    </source>
</evidence>
<keyword evidence="5 13" id="KW-0732">Signal</keyword>
<dbReference type="PANTHER" id="PTHR24256">
    <property type="entry name" value="TRYPTASE-RELATED"/>
    <property type="match status" value="1"/>
</dbReference>
<proteinExistence type="inferred from homology"/>
<reference evidence="16" key="2">
    <citation type="submission" date="2020-05" db="UniProtKB">
        <authorList>
            <consortium name="EnsemblMetazoa"/>
        </authorList>
    </citation>
    <scope>IDENTIFICATION</scope>
    <source>
        <strain evidence="16">ACHKN1017</strain>
    </source>
</reference>
<dbReference type="EnsemblMetazoa" id="ACHR006022-RA">
    <property type="protein sequence ID" value="ACHR006022-PA"/>
    <property type="gene ID" value="ACHR006022"/>
</dbReference>
<keyword evidence="9" id="KW-1015">Disulfide bond</keyword>
<keyword evidence="2" id="KW-0964">Secreted</keyword>
<evidence type="ECO:0000256" key="5">
    <source>
        <dbReference type="ARBA" id="ARBA00022729"/>
    </source>
</evidence>
<evidence type="ECO:0000313" key="16">
    <source>
        <dbReference type="EnsemblMetazoa" id="ACHR006022-PA"/>
    </source>
</evidence>
<comment type="similarity">
    <text evidence="11">Belongs to the peptidase S1 family. CLIP subfamily.</text>
</comment>
<dbReference type="InterPro" id="IPR051487">
    <property type="entry name" value="Ser/Thr_Proteases_Immune/Dev"/>
</dbReference>
<feature type="chain" id="PRO_5008125174" description="Peptidase S1 domain-containing protein" evidence="13">
    <location>
        <begin position="24"/>
        <end position="396"/>
    </location>
</feature>
<dbReference type="GO" id="GO:0035008">
    <property type="term" value="P:positive regulation of melanization defense response"/>
    <property type="evidence" value="ECO:0007669"/>
    <property type="project" value="UniProtKB-ARBA"/>
</dbReference>
<organism evidence="16 17">
    <name type="scientific">Anopheles christyi</name>
    <dbReference type="NCBI Taxonomy" id="43041"/>
    <lineage>
        <taxon>Eukaryota</taxon>
        <taxon>Metazoa</taxon>
        <taxon>Ecdysozoa</taxon>
        <taxon>Arthropoda</taxon>
        <taxon>Hexapoda</taxon>
        <taxon>Insecta</taxon>
        <taxon>Pterygota</taxon>
        <taxon>Neoptera</taxon>
        <taxon>Endopterygota</taxon>
        <taxon>Diptera</taxon>
        <taxon>Nematocera</taxon>
        <taxon>Culicoidea</taxon>
        <taxon>Culicidae</taxon>
        <taxon>Anophelinae</taxon>
        <taxon>Anopheles</taxon>
    </lineage>
</organism>
<dbReference type="Proteomes" id="UP000075881">
    <property type="component" value="Unassembled WGS sequence"/>
</dbReference>
<keyword evidence="7" id="KW-0720">Serine protease</keyword>
<keyword evidence="8" id="KW-0391">Immunity</keyword>
<dbReference type="GO" id="GO:0045087">
    <property type="term" value="P:innate immune response"/>
    <property type="evidence" value="ECO:0007669"/>
    <property type="project" value="UniProtKB-KW"/>
</dbReference>
<dbReference type="GO" id="GO:0160032">
    <property type="term" value="P:Toll receptor ligand protein activation cascade"/>
    <property type="evidence" value="ECO:0007669"/>
    <property type="project" value="UniProtKB-ARBA"/>
</dbReference>
<feature type="signal peptide" evidence="13">
    <location>
        <begin position="1"/>
        <end position="23"/>
    </location>
</feature>
<dbReference type="GO" id="GO:0050832">
    <property type="term" value="P:defense response to fungus"/>
    <property type="evidence" value="ECO:0007669"/>
    <property type="project" value="UniProtKB-ARBA"/>
</dbReference>
<dbReference type="FunFam" id="2.40.10.10:FF:000015">
    <property type="entry name" value="Atrial natriuretic peptide-converting enzyme"/>
    <property type="match status" value="1"/>
</dbReference>
<dbReference type="PROSITE" id="PS00134">
    <property type="entry name" value="TRYPSIN_HIS"/>
    <property type="match status" value="1"/>
</dbReference>
<dbReference type="VEuPathDB" id="VectorBase:ACHR006022"/>
<dbReference type="Pfam" id="PF00089">
    <property type="entry name" value="Trypsin"/>
    <property type="match status" value="1"/>
</dbReference>
<reference evidence="17" key="1">
    <citation type="submission" date="2013-03" db="EMBL/GenBank/DDBJ databases">
        <title>The Genome Sequence of Anopheles christyi ACHKN1017.</title>
        <authorList>
            <consortium name="The Broad Institute Genomics Platform"/>
            <person name="Neafsey D.E."/>
            <person name="Besansky N."/>
            <person name="Walker B."/>
            <person name="Young S.K."/>
            <person name="Zeng Q."/>
            <person name="Gargeya S."/>
            <person name="Fitzgerald M."/>
            <person name="Haas B."/>
            <person name="Abouelleil A."/>
            <person name="Allen A.W."/>
            <person name="Alvarado L."/>
            <person name="Arachchi H.M."/>
            <person name="Berlin A.M."/>
            <person name="Chapman S.B."/>
            <person name="Gainer-Dewar J."/>
            <person name="Goldberg J."/>
            <person name="Griggs A."/>
            <person name="Gujja S."/>
            <person name="Hansen M."/>
            <person name="Howarth C."/>
            <person name="Imamovic A."/>
            <person name="Ireland A."/>
            <person name="Larimer J."/>
            <person name="McCowan C."/>
            <person name="Murphy C."/>
            <person name="Pearson M."/>
            <person name="Poon T.W."/>
            <person name="Priest M."/>
            <person name="Roberts A."/>
            <person name="Saif S."/>
            <person name="Shea T."/>
            <person name="Sisk P."/>
            <person name="Sykes S."/>
            <person name="Wortman J."/>
            <person name="Nusbaum C."/>
            <person name="Birren B."/>
        </authorList>
    </citation>
    <scope>NUCLEOTIDE SEQUENCE [LARGE SCALE GENOMIC DNA]</scope>
    <source>
        <strain evidence="17">ACHKN1017</strain>
    </source>
</reference>
<evidence type="ECO:0000259" key="15">
    <source>
        <dbReference type="PROSITE" id="PS50240"/>
    </source>
</evidence>
<dbReference type="Gene3D" id="2.60.120.290">
    <property type="entry name" value="Spermadhesin, CUB domain"/>
    <property type="match status" value="1"/>
</dbReference>
<evidence type="ECO:0000259" key="14">
    <source>
        <dbReference type="PROSITE" id="PS01180"/>
    </source>
</evidence>
<dbReference type="InterPro" id="IPR001314">
    <property type="entry name" value="Peptidase_S1A"/>
</dbReference>
<evidence type="ECO:0000256" key="1">
    <source>
        <dbReference type="ARBA" id="ARBA00004613"/>
    </source>
</evidence>
<dbReference type="InterPro" id="IPR001254">
    <property type="entry name" value="Trypsin_dom"/>
</dbReference>
<dbReference type="GO" id="GO:0005576">
    <property type="term" value="C:extracellular region"/>
    <property type="evidence" value="ECO:0007669"/>
    <property type="project" value="UniProtKB-SubCell"/>
</dbReference>
<dbReference type="Pfam" id="PF00431">
    <property type="entry name" value="CUB"/>
    <property type="match status" value="1"/>
</dbReference>
<evidence type="ECO:0000256" key="13">
    <source>
        <dbReference type="SAM" id="SignalP"/>
    </source>
</evidence>
<evidence type="ECO:0000256" key="10">
    <source>
        <dbReference type="ARBA" id="ARBA00023180"/>
    </source>
</evidence>
<keyword evidence="3" id="KW-0399">Innate immunity</keyword>
<evidence type="ECO:0000256" key="4">
    <source>
        <dbReference type="ARBA" id="ARBA00022670"/>
    </source>
</evidence>
<evidence type="ECO:0000256" key="9">
    <source>
        <dbReference type="ARBA" id="ARBA00023157"/>
    </source>
</evidence>
<keyword evidence="4" id="KW-0645">Protease</keyword>
<dbReference type="InterPro" id="IPR018114">
    <property type="entry name" value="TRYPSIN_HIS"/>
</dbReference>
<evidence type="ECO:0000256" key="6">
    <source>
        <dbReference type="ARBA" id="ARBA00022801"/>
    </source>
</evidence>
<dbReference type="GO" id="GO:0006508">
    <property type="term" value="P:proteolysis"/>
    <property type="evidence" value="ECO:0007669"/>
    <property type="project" value="UniProtKB-KW"/>
</dbReference>